<evidence type="ECO:0000313" key="11">
    <source>
        <dbReference type="EMBL" id="BAM79322.1"/>
    </source>
</evidence>
<feature type="transmembrane region" description="Helical" evidence="10">
    <location>
        <begin position="349"/>
        <end position="368"/>
    </location>
</feature>
<evidence type="ECO:0000256" key="8">
    <source>
        <dbReference type="ARBA" id="ARBA00023315"/>
    </source>
</evidence>
<dbReference type="Gramene" id="CME100CT">
    <property type="protein sequence ID" value="CME100CT"/>
    <property type="gene ID" value="CME100C"/>
</dbReference>
<evidence type="ECO:0000256" key="6">
    <source>
        <dbReference type="ARBA" id="ARBA00022989"/>
    </source>
</evidence>
<keyword evidence="7 10" id="KW-0472">Membrane</keyword>
<dbReference type="Proteomes" id="UP000007014">
    <property type="component" value="Chromosome 5"/>
</dbReference>
<keyword evidence="5" id="KW-0256">Endoplasmic reticulum</keyword>
<proteinExistence type="inferred from homology"/>
<dbReference type="PANTHER" id="PTHR10408">
    <property type="entry name" value="STEROL O-ACYLTRANSFERASE"/>
    <property type="match status" value="1"/>
</dbReference>
<dbReference type="KEGG" id="cme:CYME_CME100C"/>
<name>M1VAW5_CYAM1</name>
<feature type="region of interest" description="Disordered" evidence="9">
    <location>
        <begin position="48"/>
        <end position="77"/>
    </location>
</feature>
<dbReference type="HOGENOM" id="CLU_018190_2_0_1"/>
<protein>
    <submittedName>
        <fullName evidence="11">Acyl-coenzyme A:cholesterol acyltransferase ACAT</fullName>
    </submittedName>
</protein>
<keyword evidence="12" id="KW-1185">Reference proteome</keyword>
<feature type="transmembrane region" description="Helical" evidence="10">
    <location>
        <begin position="171"/>
        <end position="196"/>
    </location>
</feature>
<feature type="transmembrane region" description="Helical" evidence="10">
    <location>
        <begin position="128"/>
        <end position="150"/>
    </location>
</feature>
<evidence type="ECO:0000256" key="7">
    <source>
        <dbReference type="ARBA" id="ARBA00023136"/>
    </source>
</evidence>
<keyword evidence="3" id="KW-0808">Transferase</keyword>
<dbReference type="OMA" id="SCMIEDV"/>
<evidence type="ECO:0000256" key="2">
    <source>
        <dbReference type="ARBA" id="ARBA00009010"/>
    </source>
</evidence>
<comment type="similarity">
    <text evidence="2">Belongs to the membrane-bound acyltransferase family. Sterol o-acyltransferase subfamily.</text>
</comment>
<dbReference type="OrthoDB" id="10039049at2759"/>
<evidence type="ECO:0000256" key="1">
    <source>
        <dbReference type="ARBA" id="ARBA00004477"/>
    </source>
</evidence>
<dbReference type="AlphaFoldDB" id="M1VAW5"/>
<sequence length="506" mass="58580">MRRRQNSVASTAVAGQVLTADEHTTEAAGTGEFGALLAVTSETEAASSAAARHVKRGGTAHDTETEQELETPRSFSFGSHGRFTPLWHRPSKGKYELQPSLIQEVTTHLENSRLPEKDFWDDNEVTTAVLWGFTNLLFLIIAVLALRPLLLNYIRGKPPLDLEFLMWSLDGAVSTLLLYAAMVVGSFSVFVLHWLAANGWISVPLRELLYRFACGIHLLVPYKVFFQRSLSPVPAFFIGLQSLSLLLKNHSYYFGIRAVQLERQSLCPELVSLRRFLYFLVIPTLVYRIEGYPHSPRIRVDFLVRRTLQALGCMFLIYELVVYSMLPVFKQVNELSNVEFIVELMIPAVLLWTMLFTVTFEVILNVFAEVTYFGDRRFYEDWWNSTNLSEFSRKWNRPVHDWLYLHVYRCLVKQRYPKAIAQMFVFLFSAIFHEMLLSITFLRVRVWMFTLMMLQIPLIYMAKLIPAKTSNKPLMRRGANLFFWFGMFFGPALLFLLYSKDYYQGH</sequence>
<comment type="subcellular location">
    <subcellularLocation>
        <location evidence="1">Endoplasmic reticulum membrane</location>
        <topology evidence="1">Multi-pass membrane protein</topology>
    </subcellularLocation>
</comment>
<dbReference type="InterPro" id="IPR014371">
    <property type="entry name" value="Oat_ACAT_DAG_ARE"/>
</dbReference>
<accession>M1VAW5</accession>
<evidence type="ECO:0000256" key="5">
    <source>
        <dbReference type="ARBA" id="ARBA00022824"/>
    </source>
</evidence>
<dbReference type="RefSeq" id="XP_005535608.1">
    <property type="nucleotide sequence ID" value="XM_005535551.1"/>
</dbReference>
<reference evidence="11 12" key="1">
    <citation type="journal article" date="2004" name="Nature">
        <title>Genome sequence of the ultrasmall unicellular red alga Cyanidioschyzon merolae 10D.</title>
        <authorList>
            <person name="Matsuzaki M."/>
            <person name="Misumi O."/>
            <person name="Shin-i T."/>
            <person name="Maruyama S."/>
            <person name="Takahara M."/>
            <person name="Miyagishima S."/>
            <person name="Mori T."/>
            <person name="Nishida K."/>
            <person name="Yagisawa F."/>
            <person name="Nishida K."/>
            <person name="Yoshida Y."/>
            <person name="Nishimura Y."/>
            <person name="Nakao S."/>
            <person name="Kobayashi T."/>
            <person name="Momoyama Y."/>
            <person name="Higashiyama T."/>
            <person name="Minoda A."/>
            <person name="Sano M."/>
            <person name="Nomoto H."/>
            <person name="Oishi K."/>
            <person name="Hayashi H."/>
            <person name="Ohta F."/>
            <person name="Nishizaka S."/>
            <person name="Haga S."/>
            <person name="Miura S."/>
            <person name="Morishita T."/>
            <person name="Kabeya Y."/>
            <person name="Terasawa K."/>
            <person name="Suzuki Y."/>
            <person name="Ishii Y."/>
            <person name="Asakawa S."/>
            <person name="Takano H."/>
            <person name="Ohta N."/>
            <person name="Kuroiwa H."/>
            <person name="Tanaka K."/>
            <person name="Shimizu N."/>
            <person name="Sugano S."/>
            <person name="Sato N."/>
            <person name="Nozaki H."/>
            <person name="Ogasawara N."/>
            <person name="Kohara Y."/>
            <person name="Kuroiwa T."/>
        </authorList>
    </citation>
    <scope>NUCLEOTIDE SEQUENCE [LARGE SCALE GENOMIC DNA]</scope>
    <source>
        <strain evidence="11 12">10D</strain>
    </source>
</reference>
<evidence type="ECO:0000256" key="3">
    <source>
        <dbReference type="ARBA" id="ARBA00022679"/>
    </source>
</evidence>
<keyword evidence="8 11" id="KW-0012">Acyltransferase</keyword>
<evidence type="ECO:0000256" key="4">
    <source>
        <dbReference type="ARBA" id="ARBA00022692"/>
    </source>
</evidence>
<evidence type="ECO:0000256" key="10">
    <source>
        <dbReference type="SAM" id="Phobius"/>
    </source>
</evidence>
<feature type="transmembrane region" description="Helical" evidence="10">
    <location>
        <begin position="447"/>
        <end position="466"/>
    </location>
</feature>
<dbReference type="STRING" id="280699.M1VAW5"/>
<dbReference type="GO" id="GO:0005789">
    <property type="term" value="C:endoplasmic reticulum membrane"/>
    <property type="evidence" value="ECO:0007669"/>
    <property type="project" value="UniProtKB-SubCell"/>
</dbReference>
<feature type="transmembrane region" description="Helical" evidence="10">
    <location>
        <begin position="478"/>
        <end position="498"/>
    </location>
</feature>
<dbReference type="EMBL" id="AP006487">
    <property type="protein sequence ID" value="BAM79322.1"/>
    <property type="molecule type" value="Genomic_DNA"/>
</dbReference>
<evidence type="ECO:0000256" key="9">
    <source>
        <dbReference type="SAM" id="MobiDB-lite"/>
    </source>
</evidence>
<gene>
    <name evidence="11" type="ORF">CYME_CME100C</name>
</gene>
<feature type="transmembrane region" description="Helical" evidence="10">
    <location>
        <begin position="419"/>
        <end position="441"/>
    </location>
</feature>
<keyword evidence="4 10" id="KW-0812">Transmembrane</keyword>
<dbReference type="GeneID" id="16992870"/>
<organism evidence="11 12">
    <name type="scientific">Cyanidioschyzon merolae (strain NIES-3377 / 10D)</name>
    <name type="common">Unicellular red alga</name>
    <dbReference type="NCBI Taxonomy" id="280699"/>
    <lineage>
        <taxon>Eukaryota</taxon>
        <taxon>Rhodophyta</taxon>
        <taxon>Bangiophyceae</taxon>
        <taxon>Cyanidiales</taxon>
        <taxon>Cyanidiaceae</taxon>
        <taxon>Cyanidioschyzon</taxon>
    </lineage>
</organism>
<evidence type="ECO:0000313" key="12">
    <source>
        <dbReference type="Proteomes" id="UP000007014"/>
    </source>
</evidence>
<feature type="transmembrane region" description="Helical" evidence="10">
    <location>
        <begin position="310"/>
        <end position="329"/>
    </location>
</feature>
<keyword evidence="6 10" id="KW-1133">Transmembrane helix</keyword>
<dbReference type="Pfam" id="PF03062">
    <property type="entry name" value="MBOAT"/>
    <property type="match status" value="1"/>
</dbReference>
<dbReference type="GO" id="GO:0008374">
    <property type="term" value="F:O-acyltransferase activity"/>
    <property type="evidence" value="ECO:0007669"/>
    <property type="project" value="InterPro"/>
</dbReference>
<dbReference type="InterPro" id="IPR004299">
    <property type="entry name" value="MBOAT_fam"/>
</dbReference>
<dbReference type="eggNOG" id="KOG0380">
    <property type="taxonomic scope" value="Eukaryota"/>
</dbReference>
<reference evidence="11 12" key="2">
    <citation type="journal article" date="2007" name="BMC Biol.">
        <title>A 100%-complete sequence reveals unusually simple genomic features in the hot-spring red alga Cyanidioschyzon merolae.</title>
        <authorList>
            <person name="Nozaki H."/>
            <person name="Takano H."/>
            <person name="Misumi O."/>
            <person name="Terasawa K."/>
            <person name="Matsuzaki M."/>
            <person name="Maruyama S."/>
            <person name="Nishida K."/>
            <person name="Yagisawa F."/>
            <person name="Yoshida Y."/>
            <person name="Fujiwara T."/>
            <person name="Takio S."/>
            <person name="Tamura K."/>
            <person name="Chung S.J."/>
            <person name="Nakamura S."/>
            <person name="Kuroiwa H."/>
            <person name="Tanaka K."/>
            <person name="Sato N."/>
            <person name="Kuroiwa T."/>
        </authorList>
    </citation>
    <scope>NUCLEOTIDE SEQUENCE [LARGE SCALE GENOMIC DNA]</scope>
    <source>
        <strain evidence="11 12">10D</strain>
    </source>
</reference>